<dbReference type="OrthoDB" id="13610at2"/>
<dbReference type="GO" id="GO:0016853">
    <property type="term" value="F:isomerase activity"/>
    <property type="evidence" value="ECO:0007669"/>
    <property type="project" value="UniProtKB-KW"/>
</dbReference>
<name>A0A1I2CHS6_9BURK</name>
<gene>
    <name evidence="2" type="ORF">SAMN04489711_10495</name>
</gene>
<organism evidence="2 3">
    <name type="scientific">Paracidovorax wautersii</name>
    <dbReference type="NCBI Taxonomy" id="1177982"/>
    <lineage>
        <taxon>Bacteria</taxon>
        <taxon>Pseudomonadati</taxon>
        <taxon>Pseudomonadota</taxon>
        <taxon>Betaproteobacteria</taxon>
        <taxon>Burkholderiales</taxon>
        <taxon>Comamonadaceae</taxon>
        <taxon>Paracidovorax</taxon>
    </lineage>
</organism>
<proteinExistence type="predicted"/>
<dbReference type="Proteomes" id="UP000199119">
    <property type="component" value="Unassembled WGS sequence"/>
</dbReference>
<dbReference type="Gene3D" id="3.10.450.50">
    <property type="match status" value="1"/>
</dbReference>
<protein>
    <submittedName>
        <fullName evidence="2">Ketosteroid isomerase-related protein</fullName>
    </submittedName>
</protein>
<evidence type="ECO:0000313" key="2">
    <source>
        <dbReference type="EMBL" id="SFE67702.1"/>
    </source>
</evidence>
<feature type="domain" description="SnoaL-like" evidence="1">
    <location>
        <begin position="15"/>
        <end position="119"/>
    </location>
</feature>
<dbReference type="InterPro" id="IPR032710">
    <property type="entry name" value="NTF2-like_dom_sf"/>
</dbReference>
<reference evidence="3" key="1">
    <citation type="submission" date="2016-10" db="EMBL/GenBank/DDBJ databases">
        <authorList>
            <person name="Varghese N."/>
            <person name="Submissions S."/>
        </authorList>
    </citation>
    <scope>NUCLEOTIDE SEQUENCE [LARGE SCALE GENOMIC DNA]</scope>
    <source>
        <strain evidence="3">DSM 27981</strain>
    </source>
</reference>
<dbReference type="STRING" id="1177982.SAMN04489711_10495"/>
<keyword evidence="2" id="KW-0413">Isomerase</keyword>
<accession>A0A1I2CHS6</accession>
<dbReference type="RefSeq" id="WP_092939042.1">
    <property type="nucleotide sequence ID" value="NZ_FONX01000004.1"/>
</dbReference>
<dbReference type="AlphaFoldDB" id="A0A1I2CHS6"/>
<dbReference type="Pfam" id="PF12680">
    <property type="entry name" value="SnoaL_2"/>
    <property type="match status" value="1"/>
</dbReference>
<sequence length="131" mass="14543">MTTATDSSTLLALLHRFSDAWNRHDLEALMDCMDADCEFHAVAGPEVLGRSFIGREAVREGFALSWTTCPDAAWRGADHFVCGERGVSETTFSGTRAADGKRIEARMVDVFTFRNGRIAVKNAYRKDRPAQ</sequence>
<dbReference type="InterPro" id="IPR037401">
    <property type="entry name" value="SnoaL-like"/>
</dbReference>
<dbReference type="EMBL" id="FONX01000004">
    <property type="protein sequence ID" value="SFE67702.1"/>
    <property type="molecule type" value="Genomic_DNA"/>
</dbReference>
<dbReference type="SUPFAM" id="SSF54427">
    <property type="entry name" value="NTF2-like"/>
    <property type="match status" value="1"/>
</dbReference>
<evidence type="ECO:0000259" key="1">
    <source>
        <dbReference type="Pfam" id="PF12680"/>
    </source>
</evidence>
<keyword evidence="3" id="KW-1185">Reference proteome</keyword>
<evidence type="ECO:0000313" key="3">
    <source>
        <dbReference type="Proteomes" id="UP000199119"/>
    </source>
</evidence>